<evidence type="ECO:0000256" key="10">
    <source>
        <dbReference type="PROSITE-ProRule" id="PRU00409"/>
    </source>
</evidence>
<sequence>MRWLMLCREPRLYSCKRIKNACIKRGIELDILDPNKMLLMLNNGKFEVFYQQEREHYAKSYSEAVLLKDYDGILPRFGTSSTEMGCTVLRHFEAKGIPVLNNAQAFALARNKWQSLQRLVEYGLPVPKTNLAGDLVSVKSQLNHFSFPLIAKVLNGSQGNGVMLFENRHNAESVLSTFRQVEEAYLCQEFVTESKGRDIRVFVIGDKVVAAMSRTSAAGDFRANLHQGGIAESIELTEEEKILAIKATQVIGLEVAGVDFFRTTNGAVVLEVNASPGFEGIEQINEIDIALEIVDYFIRKISKLS</sequence>
<dbReference type="InterPro" id="IPR041107">
    <property type="entry name" value="Rimk_N"/>
</dbReference>
<evidence type="ECO:0000256" key="4">
    <source>
        <dbReference type="ARBA" id="ARBA00022723"/>
    </source>
</evidence>
<reference evidence="12 13" key="1">
    <citation type="submission" date="2020-06" db="EMBL/GenBank/DDBJ databases">
        <title>Mannheimia pernigra sp. nov. isolated from bovine respiratory tract.</title>
        <authorList>
            <person name="Kuhnert P."/>
            <person name="Akarsu-Egger H."/>
        </authorList>
    </citation>
    <scope>NUCLEOTIDE SEQUENCE [LARGE SCALE GENOMIC DNA]</scope>
    <source>
        <strain evidence="12 13">BNO311</strain>
    </source>
</reference>
<dbReference type="Pfam" id="PF08443">
    <property type="entry name" value="RimK"/>
    <property type="match status" value="1"/>
</dbReference>
<evidence type="ECO:0000256" key="7">
    <source>
        <dbReference type="ARBA" id="ARBA00022842"/>
    </source>
</evidence>
<keyword evidence="3 12" id="KW-0436">Ligase</keyword>
<dbReference type="GO" id="GO:0005524">
    <property type="term" value="F:ATP binding"/>
    <property type="evidence" value="ECO:0007669"/>
    <property type="project" value="UniProtKB-UniRule"/>
</dbReference>
<evidence type="ECO:0000256" key="5">
    <source>
        <dbReference type="ARBA" id="ARBA00022741"/>
    </source>
</evidence>
<keyword evidence="8" id="KW-0648">Protein biosynthesis</keyword>
<keyword evidence="7" id="KW-0460">Magnesium</keyword>
<dbReference type="AlphaFoldDB" id="A0A7H8UZN9"/>
<protein>
    <submittedName>
        <fullName evidence="12">RimK family alpha-L-glutamate ligase</fullName>
    </submittedName>
</protein>
<dbReference type="FunFam" id="3.30.470.20:FF:000058">
    <property type="entry name" value="Alpha-aminoadipate--LysW ligase LysX protein"/>
    <property type="match status" value="1"/>
</dbReference>
<name>A0A7H8UZN9_9PAST</name>
<evidence type="ECO:0000313" key="13">
    <source>
        <dbReference type="Proteomes" id="UP000509660"/>
    </source>
</evidence>
<keyword evidence="6 10" id="KW-0067">ATP-binding</keyword>
<dbReference type="InterPro" id="IPR013651">
    <property type="entry name" value="ATP-grasp_RimK-type"/>
</dbReference>
<dbReference type="GO" id="GO:0018169">
    <property type="term" value="F:ribosomal S6-glutamic acid ligase activity"/>
    <property type="evidence" value="ECO:0007669"/>
    <property type="project" value="TreeGrafter"/>
</dbReference>
<dbReference type="SUPFAM" id="SSF56059">
    <property type="entry name" value="Glutathione synthetase ATP-binding domain-like"/>
    <property type="match status" value="1"/>
</dbReference>
<evidence type="ECO:0000256" key="1">
    <source>
        <dbReference type="ARBA" id="ARBA00001936"/>
    </source>
</evidence>
<dbReference type="InterPro" id="IPR013815">
    <property type="entry name" value="ATP_grasp_subdomain_1"/>
</dbReference>
<dbReference type="InterPro" id="IPR004666">
    <property type="entry name" value="Rp_bS6_RimK/Lys_biosynth_LsyX"/>
</dbReference>
<evidence type="ECO:0000256" key="2">
    <source>
        <dbReference type="ARBA" id="ARBA00001946"/>
    </source>
</evidence>
<dbReference type="PANTHER" id="PTHR21621:SF7">
    <property type="entry name" value="RIBOSOMAL PROTEIN BS6--L-GLUTAMATE LIGASE"/>
    <property type="match status" value="1"/>
</dbReference>
<dbReference type="Gene3D" id="3.40.50.20">
    <property type="match status" value="1"/>
</dbReference>
<dbReference type="GO" id="GO:0005737">
    <property type="term" value="C:cytoplasm"/>
    <property type="evidence" value="ECO:0007669"/>
    <property type="project" value="TreeGrafter"/>
</dbReference>
<dbReference type="Pfam" id="PF18030">
    <property type="entry name" value="Rimk_N"/>
    <property type="match status" value="1"/>
</dbReference>
<feature type="domain" description="ATP-grasp" evidence="11">
    <location>
        <begin position="116"/>
        <end position="302"/>
    </location>
</feature>
<keyword evidence="9" id="KW-0464">Manganese</keyword>
<organism evidence="12 13">
    <name type="scientific">Mannheimia pernigra</name>
    <dbReference type="NCBI Taxonomy" id="111844"/>
    <lineage>
        <taxon>Bacteria</taxon>
        <taxon>Pseudomonadati</taxon>
        <taxon>Pseudomonadota</taxon>
        <taxon>Gammaproteobacteria</taxon>
        <taxon>Pasteurellales</taxon>
        <taxon>Pasteurellaceae</taxon>
        <taxon>Mannheimia</taxon>
    </lineage>
</organism>
<keyword evidence="13" id="KW-1185">Reference proteome</keyword>
<dbReference type="Gene3D" id="3.30.1490.20">
    <property type="entry name" value="ATP-grasp fold, A domain"/>
    <property type="match status" value="1"/>
</dbReference>
<dbReference type="PANTHER" id="PTHR21621">
    <property type="entry name" value="RIBOSOMAL PROTEIN S6 MODIFICATION PROTEIN"/>
    <property type="match status" value="1"/>
</dbReference>
<dbReference type="NCBIfam" id="TIGR00768">
    <property type="entry name" value="rimK_fam"/>
    <property type="match status" value="1"/>
</dbReference>
<dbReference type="GO" id="GO:0009432">
    <property type="term" value="P:SOS response"/>
    <property type="evidence" value="ECO:0007669"/>
    <property type="project" value="TreeGrafter"/>
</dbReference>
<dbReference type="EMBL" id="CP055306">
    <property type="protein sequence ID" value="QLB40850.1"/>
    <property type="molecule type" value="Genomic_DNA"/>
</dbReference>
<accession>A0A7H8UZN9</accession>
<dbReference type="Proteomes" id="UP000509660">
    <property type="component" value="Chromosome"/>
</dbReference>
<comment type="cofactor">
    <cofactor evidence="2">
        <name>Mg(2+)</name>
        <dbReference type="ChEBI" id="CHEBI:18420"/>
    </cofactor>
</comment>
<dbReference type="RefSeq" id="WP_176808611.1">
    <property type="nucleotide sequence ID" value="NZ_CP055302.1"/>
</dbReference>
<dbReference type="Gene3D" id="3.30.470.20">
    <property type="entry name" value="ATP-grasp fold, B domain"/>
    <property type="match status" value="1"/>
</dbReference>
<dbReference type="GO" id="GO:0046872">
    <property type="term" value="F:metal ion binding"/>
    <property type="evidence" value="ECO:0007669"/>
    <property type="project" value="UniProtKB-KW"/>
</dbReference>
<evidence type="ECO:0000313" key="12">
    <source>
        <dbReference type="EMBL" id="QLB40850.1"/>
    </source>
</evidence>
<dbReference type="InterPro" id="IPR011761">
    <property type="entry name" value="ATP-grasp"/>
</dbReference>
<dbReference type="PROSITE" id="PS50975">
    <property type="entry name" value="ATP_GRASP"/>
    <property type="match status" value="1"/>
</dbReference>
<gene>
    <name evidence="12" type="ORF">HV559_08205</name>
</gene>
<evidence type="ECO:0000259" key="11">
    <source>
        <dbReference type="PROSITE" id="PS50975"/>
    </source>
</evidence>
<keyword evidence="5 10" id="KW-0547">Nucleotide-binding</keyword>
<comment type="cofactor">
    <cofactor evidence="1">
        <name>Mn(2+)</name>
        <dbReference type="ChEBI" id="CHEBI:29035"/>
    </cofactor>
</comment>
<keyword evidence="4" id="KW-0479">Metal-binding</keyword>
<evidence type="ECO:0000256" key="8">
    <source>
        <dbReference type="ARBA" id="ARBA00022917"/>
    </source>
</evidence>
<evidence type="ECO:0000256" key="9">
    <source>
        <dbReference type="ARBA" id="ARBA00023211"/>
    </source>
</evidence>
<evidence type="ECO:0000256" key="6">
    <source>
        <dbReference type="ARBA" id="ARBA00022840"/>
    </source>
</evidence>
<proteinExistence type="predicted"/>
<evidence type="ECO:0000256" key="3">
    <source>
        <dbReference type="ARBA" id="ARBA00022598"/>
    </source>
</evidence>
<dbReference type="GO" id="GO:0006412">
    <property type="term" value="P:translation"/>
    <property type="evidence" value="ECO:0007669"/>
    <property type="project" value="UniProtKB-KW"/>
</dbReference>